<proteinExistence type="predicted"/>
<reference evidence="2" key="1">
    <citation type="journal article" date="2023" name="G3 (Bethesda)">
        <title>A reference genome for the long-term kleptoplast-retaining sea slug Elysia crispata morphotype clarki.</title>
        <authorList>
            <person name="Eastman K.E."/>
            <person name="Pendleton A.L."/>
            <person name="Shaikh M.A."/>
            <person name="Suttiyut T."/>
            <person name="Ogas R."/>
            <person name="Tomko P."/>
            <person name="Gavelis G."/>
            <person name="Widhalm J.R."/>
            <person name="Wisecaver J.H."/>
        </authorList>
    </citation>
    <scope>NUCLEOTIDE SEQUENCE</scope>
    <source>
        <strain evidence="2">ECLA1</strain>
    </source>
</reference>
<gene>
    <name evidence="2" type="ORF">RRG08_006878</name>
</gene>
<name>A0AAE1B8Z4_9GAST</name>
<organism evidence="2 3">
    <name type="scientific">Elysia crispata</name>
    <name type="common">lettuce slug</name>
    <dbReference type="NCBI Taxonomy" id="231223"/>
    <lineage>
        <taxon>Eukaryota</taxon>
        <taxon>Metazoa</taxon>
        <taxon>Spiralia</taxon>
        <taxon>Lophotrochozoa</taxon>
        <taxon>Mollusca</taxon>
        <taxon>Gastropoda</taxon>
        <taxon>Heterobranchia</taxon>
        <taxon>Euthyneura</taxon>
        <taxon>Panpulmonata</taxon>
        <taxon>Sacoglossa</taxon>
        <taxon>Placobranchoidea</taxon>
        <taxon>Plakobranchidae</taxon>
        <taxon>Elysia</taxon>
    </lineage>
</organism>
<keyword evidence="1" id="KW-0175">Coiled coil</keyword>
<feature type="coiled-coil region" evidence="1">
    <location>
        <begin position="110"/>
        <end position="155"/>
    </location>
</feature>
<evidence type="ECO:0000313" key="2">
    <source>
        <dbReference type="EMBL" id="KAK3801161.1"/>
    </source>
</evidence>
<sequence>MHVIAASSTDSSASQAESTYVVCASSKPITCTVMPPATISATATPVTCPSAKTATSDPSVSVSTVCSSSKPAFCSSIPTTVTFTSTASSLQRSSKSSAHFAVQESFGHKLEQTKARLKAALKRISSLEKENASLRIELESTAERLEAQNELTKSSVYKSNYRLKKKNQHLTSINSD</sequence>
<dbReference type="AlphaFoldDB" id="A0AAE1B8Z4"/>
<dbReference type="EMBL" id="JAWDGP010000364">
    <property type="protein sequence ID" value="KAK3801161.1"/>
    <property type="molecule type" value="Genomic_DNA"/>
</dbReference>
<accession>A0AAE1B8Z4</accession>
<evidence type="ECO:0000313" key="3">
    <source>
        <dbReference type="Proteomes" id="UP001283361"/>
    </source>
</evidence>
<comment type="caution">
    <text evidence="2">The sequence shown here is derived from an EMBL/GenBank/DDBJ whole genome shotgun (WGS) entry which is preliminary data.</text>
</comment>
<keyword evidence="3" id="KW-1185">Reference proteome</keyword>
<dbReference type="Proteomes" id="UP001283361">
    <property type="component" value="Unassembled WGS sequence"/>
</dbReference>
<protein>
    <submittedName>
        <fullName evidence="2">Uncharacterized protein</fullName>
    </submittedName>
</protein>
<evidence type="ECO:0000256" key="1">
    <source>
        <dbReference type="SAM" id="Coils"/>
    </source>
</evidence>